<reference evidence="1 2" key="1">
    <citation type="submission" date="2024-04" db="EMBL/GenBank/DDBJ databases">
        <title>Tritrichomonas musculus Genome.</title>
        <authorList>
            <person name="Alves-Ferreira E."/>
            <person name="Grigg M."/>
            <person name="Lorenzi H."/>
            <person name="Galac M."/>
        </authorList>
    </citation>
    <scope>NUCLEOTIDE SEQUENCE [LARGE SCALE GENOMIC DNA]</scope>
    <source>
        <strain evidence="1 2">EAF2021</strain>
    </source>
</reference>
<accession>A0ABR2HWV0</accession>
<dbReference type="Gene3D" id="1.10.472.10">
    <property type="entry name" value="Cyclin-like"/>
    <property type="match status" value="1"/>
</dbReference>
<evidence type="ECO:0000313" key="2">
    <source>
        <dbReference type="Proteomes" id="UP001470230"/>
    </source>
</evidence>
<evidence type="ECO:0000313" key="1">
    <source>
        <dbReference type="EMBL" id="KAK8854104.1"/>
    </source>
</evidence>
<sequence>MFKNLDICFPMFNFNYSHSQHLAISLTNSNTNDNNSNDNIQNNFGKITNGKWTDAQRRIVWMLLVKARAGLKIEINPIVATAFVILQKYFRNLDQSDNENESTVNQYDLITLMTAALFTACKMKDETFRPMEIIYNELSKICMNAPSQKIRLIIASRVSVIGYNQNYTATYMVSQLCENDYKLISKCEIDLLDATGFDIDFDLPFRYFNEIIIMLNNLIPPDSMNAIYNTWLIDTCLMICSQYYLDLPPEVAAAAAVADSFQNSSNMNVKPIQQQPQPQLQLQYQNQDQDKVDIPVGIVVPEGAPQYIKDWVDNIRQKHGDRLFQLAQHAILEERQKTVPGPAKKGCV</sequence>
<dbReference type="PANTHER" id="PTHR10026">
    <property type="entry name" value="CYCLIN"/>
    <property type="match status" value="1"/>
</dbReference>
<dbReference type="EMBL" id="JAPFFF010000021">
    <property type="protein sequence ID" value="KAK8854104.1"/>
    <property type="molecule type" value="Genomic_DNA"/>
</dbReference>
<comment type="caution">
    <text evidence="1">The sequence shown here is derived from an EMBL/GenBank/DDBJ whole genome shotgun (WGS) entry which is preliminary data.</text>
</comment>
<keyword evidence="2" id="KW-1185">Reference proteome</keyword>
<name>A0ABR2HWV0_9EUKA</name>
<dbReference type="Proteomes" id="UP001470230">
    <property type="component" value="Unassembled WGS sequence"/>
</dbReference>
<gene>
    <name evidence="1" type="ORF">M9Y10_016654</name>
</gene>
<dbReference type="SUPFAM" id="SSF47954">
    <property type="entry name" value="Cyclin-like"/>
    <property type="match status" value="1"/>
</dbReference>
<organism evidence="1 2">
    <name type="scientific">Tritrichomonas musculus</name>
    <dbReference type="NCBI Taxonomy" id="1915356"/>
    <lineage>
        <taxon>Eukaryota</taxon>
        <taxon>Metamonada</taxon>
        <taxon>Parabasalia</taxon>
        <taxon>Tritrichomonadida</taxon>
        <taxon>Tritrichomonadidae</taxon>
        <taxon>Tritrichomonas</taxon>
    </lineage>
</organism>
<dbReference type="InterPro" id="IPR036915">
    <property type="entry name" value="Cyclin-like_sf"/>
</dbReference>
<protein>
    <recommendedName>
        <fullName evidence="3">Cyclin N-terminal domain-containing protein</fullName>
    </recommendedName>
</protein>
<proteinExistence type="predicted"/>
<evidence type="ECO:0008006" key="3">
    <source>
        <dbReference type="Google" id="ProtNLM"/>
    </source>
</evidence>
<dbReference type="InterPro" id="IPR043198">
    <property type="entry name" value="Cyclin/Ssn8"/>
</dbReference>